<gene>
    <name evidence="1" type="ORF">LZ012_11540</name>
</gene>
<dbReference type="EMBL" id="JAKLTN010000002">
    <property type="protein sequence ID" value="MCG2577625.1"/>
    <property type="molecule type" value="Genomic_DNA"/>
</dbReference>
<evidence type="ECO:0000313" key="2">
    <source>
        <dbReference type="Proteomes" id="UP001165384"/>
    </source>
</evidence>
<sequence length="155" mass="17088">MLLQLAENFFHTLGREQLVGQHIQHRGIHLRHRHGRIATLVDVLGDAGITLVIAIAPTFPGGRGHAGIAAAAFDQASEQGIGTDNAWCHLVEAARGFALLYRIELFGLDDRLYLEQNPLRFRLGPFGLVFHSIEIELAHIGAVRQDFMHSATRPG</sequence>
<reference evidence="1" key="1">
    <citation type="submission" date="2022-01" db="EMBL/GenBank/DDBJ databases">
        <authorList>
            <person name="Jo J.-H."/>
            <person name="Im W.-T."/>
        </authorList>
    </citation>
    <scope>NUCLEOTIDE SEQUENCE</scope>
    <source>
        <strain evidence="1">XY25</strain>
    </source>
</reference>
<proteinExistence type="predicted"/>
<keyword evidence="2" id="KW-1185">Reference proteome</keyword>
<accession>A0ABS9K3I5</accession>
<name>A0ABS9K3I5_9RHOO</name>
<protein>
    <submittedName>
        <fullName evidence="1">Uncharacterized protein</fullName>
    </submittedName>
</protein>
<organism evidence="1 2">
    <name type="scientific">Dechloromonas hankyongensis</name>
    <dbReference type="NCBI Taxonomy" id="2908002"/>
    <lineage>
        <taxon>Bacteria</taxon>
        <taxon>Pseudomonadati</taxon>
        <taxon>Pseudomonadota</taxon>
        <taxon>Betaproteobacteria</taxon>
        <taxon>Rhodocyclales</taxon>
        <taxon>Azonexaceae</taxon>
        <taxon>Dechloromonas</taxon>
    </lineage>
</organism>
<evidence type="ECO:0000313" key="1">
    <source>
        <dbReference type="EMBL" id="MCG2577625.1"/>
    </source>
</evidence>
<dbReference type="Proteomes" id="UP001165384">
    <property type="component" value="Unassembled WGS sequence"/>
</dbReference>
<comment type="caution">
    <text evidence="1">The sequence shown here is derived from an EMBL/GenBank/DDBJ whole genome shotgun (WGS) entry which is preliminary data.</text>
</comment>